<dbReference type="GO" id="GO:0005634">
    <property type="term" value="C:nucleus"/>
    <property type="evidence" value="ECO:0007669"/>
    <property type="project" value="UniProtKB-SubCell"/>
</dbReference>
<dbReference type="PANTHER" id="PTHR31744:SF230">
    <property type="entry name" value="NAC DOMAIN-CONTAINING PROTEIN"/>
    <property type="match status" value="1"/>
</dbReference>
<dbReference type="AlphaFoldDB" id="G7KG95"/>
<dbReference type="GO" id="GO:0003677">
    <property type="term" value="F:DNA binding"/>
    <property type="evidence" value="ECO:0007669"/>
    <property type="project" value="UniProtKB-KW"/>
</dbReference>
<dbReference type="GO" id="GO:0006355">
    <property type="term" value="P:regulation of DNA-templated transcription"/>
    <property type="evidence" value="ECO:0007669"/>
    <property type="project" value="InterPro"/>
</dbReference>
<dbReference type="EMBL" id="CM001221">
    <property type="protein sequence ID" value="AES94223.2"/>
    <property type="molecule type" value="Genomic_DNA"/>
</dbReference>
<accession>A0A0C3XB38</accession>
<dbReference type="EnsemblPlants" id="AES94223">
    <property type="protein sequence ID" value="AES94223"/>
    <property type="gene ID" value="MTR_5g012080"/>
</dbReference>
<evidence type="ECO:0000313" key="9">
    <source>
        <dbReference type="EnsemblPlants" id="AES94223"/>
    </source>
</evidence>
<evidence type="ECO:0000313" key="8">
    <source>
        <dbReference type="EMBL" id="RHN53727.1"/>
    </source>
</evidence>
<sequence>MNNFSHVPPGFRFHPTDEELVDHYLRKKIASKRIDLDIIKDVDLYKIEPWDLQELCKIGSDEQTEWYFFSHKDKKYPTSSRTNRATKAGFWKATGRDKAIYSNHICLIGMRKTLVFYKGRAPNGQKSDWIMHEYRLETNENGTTPQEEGWVVCKVFKKRIATTMRKMDDSPCWYDDQVSFMQSELESPSRISSHHPYNASYQHQQQHYPCKQELDQLQYNIHINNNDANNFLQLPQLENLNSPMQCSLSTHSMTQEQYGQQQSMQMLYGGSNDLQAVVEQSNEWKALDKFVASRLSQDQDHASKGTSSYCNVAQQIALLSNDESKKSETGGQEHVTSISNSNCQIDTWK</sequence>
<dbReference type="Proteomes" id="UP000002051">
    <property type="component" value="Chromosome 5"/>
</dbReference>
<keyword evidence="2" id="KW-0805">Transcription regulation</keyword>
<dbReference type="InterPro" id="IPR036093">
    <property type="entry name" value="NAC_dom_sf"/>
</dbReference>
<keyword evidence="5" id="KW-0539">Nucleus</keyword>
<dbReference type="OrthoDB" id="1919458at2759"/>
<name>G7KG95_MEDTR</name>
<dbReference type="SUPFAM" id="SSF101941">
    <property type="entry name" value="NAC domain"/>
    <property type="match status" value="1"/>
</dbReference>
<dbReference type="FunFam" id="2.170.150.80:FF:000003">
    <property type="entry name" value="NAC domain-containing protein"/>
    <property type="match status" value="1"/>
</dbReference>
<dbReference type="InterPro" id="IPR003441">
    <property type="entry name" value="NAC-dom"/>
</dbReference>
<organism evidence="7 10">
    <name type="scientific">Medicago truncatula</name>
    <name type="common">Barrel medic</name>
    <name type="synonym">Medicago tribuloides</name>
    <dbReference type="NCBI Taxonomy" id="3880"/>
    <lineage>
        <taxon>Eukaryota</taxon>
        <taxon>Viridiplantae</taxon>
        <taxon>Streptophyta</taxon>
        <taxon>Embryophyta</taxon>
        <taxon>Tracheophyta</taxon>
        <taxon>Spermatophyta</taxon>
        <taxon>Magnoliopsida</taxon>
        <taxon>eudicotyledons</taxon>
        <taxon>Gunneridae</taxon>
        <taxon>Pentapetalae</taxon>
        <taxon>rosids</taxon>
        <taxon>fabids</taxon>
        <taxon>Fabales</taxon>
        <taxon>Fabaceae</taxon>
        <taxon>Papilionoideae</taxon>
        <taxon>50 kb inversion clade</taxon>
        <taxon>NPAAA clade</taxon>
        <taxon>Hologalegina</taxon>
        <taxon>IRL clade</taxon>
        <taxon>Trifolieae</taxon>
        <taxon>Medicago</taxon>
    </lineage>
</organism>
<dbReference type="STRING" id="3880.G7KG95"/>
<reference evidence="7 10" key="1">
    <citation type="journal article" date="2011" name="Nature">
        <title>The Medicago genome provides insight into the evolution of rhizobial symbioses.</title>
        <authorList>
            <person name="Young N.D."/>
            <person name="Debelle F."/>
            <person name="Oldroyd G.E."/>
            <person name="Geurts R."/>
            <person name="Cannon S.B."/>
            <person name="Udvardi M.K."/>
            <person name="Benedito V.A."/>
            <person name="Mayer K.F."/>
            <person name="Gouzy J."/>
            <person name="Schoof H."/>
            <person name="Van de Peer Y."/>
            <person name="Proost S."/>
            <person name="Cook D.R."/>
            <person name="Meyers B.C."/>
            <person name="Spannagl M."/>
            <person name="Cheung F."/>
            <person name="De Mita S."/>
            <person name="Krishnakumar V."/>
            <person name="Gundlach H."/>
            <person name="Zhou S."/>
            <person name="Mudge J."/>
            <person name="Bharti A.K."/>
            <person name="Murray J.D."/>
            <person name="Naoumkina M.A."/>
            <person name="Rosen B."/>
            <person name="Silverstein K.A."/>
            <person name="Tang H."/>
            <person name="Rombauts S."/>
            <person name="Zhao P.X."/>
            <person name="Zhou P."/>
            <person name="Barbe V."/>
            <person name="Bardou P."/>
            <person name="Bechner M."/>
            <person name="Bellec A."/>
            <person name="Berger A."/>
            <person name="Berges H."/>
            <person name="Bidwell S."/>
            <person name="Bisseling T."/>
            <person name="Choisne N."/>
            <person name="Couloux A."/>
            <person name="Denny R."/>
            <person name="Deshpande S."/>
            <person name="Dai X."/>
            <person name="Doyle J.J."/>
            <person name="Dudez A.M."/>
            <person name="Farmer A.D."/>
            <person name="Fouteau S."/>
            <person name="Franken C."/>
            <person name="Gibelin C."/>
            <person name="Gish J."/>
            <person name="Goldstein S."/>
            <person name="Gonzalez A.J."/>
            <person name="Green P.J."/>
            <person name="Hallab A."/>
            <person name="Hartog M."/>
            <person name="Hua A."/>
            <person name="Humphray S.J."/>
            <person name="Jeong D.H."/>
            <person name="Jing Y."/>
            <person name="Jocker A."/>
            <person name="Kenton S.M."/>
            <person name="Kim D.J."/>
            <person name="Klee K."/>
            <person name="Lai H."/>
            <person name="Lang C."/>
            <person name="Lin S."/>
            <person name="Macmil S.L."/>
            <person name="Magdelenat G."/>
            <person name="Matthews L."/>
            <person name="McCorrison J."/>
            <person name="Monaghan E.L."/>
            <person name="Mun J.H."/>
            <person name="Najar F.Z."/>
            <person name="Nicholson C."/>
            <person name="Noirot C."/>
            <person name="O'Bleness M."/>
            <person name="Paule C.R."/>
            <person name="Poulain J."/>
            <person name="Prion F."/>
            <person name="Qin B."/>
            <person name="Qu C."/>
            <person name="Retzel E.F."/>
            <person name="Riddle C."/>
            <person name="Sallet E."/>
            <person name="Samain S."/>
            <person name="Samson N."/>
            <person name="Sanders I."/>
            <person name="Saurat O."/>
            <person name="Scarpelli C."/>
            <person name="Schiex T."/>
            <person name="Segurens B."/>
            <person name="Severin A.J."/>
            <person name="Sherrier D.J."/>
            <person name="Shi R."/>
            <person name="Sims S."/>
            <person name="Singer S.R."/>
            <person name="Sinharoy S."/>
            <person name="Sterck L."/>
            <person name="Viollet A."/>
            <person name="Wang B.B."/>
            <person name="Wang K."/>
            <person name="Wang M."/>
            <person name="Wang X."/>
            <person name="Warfsmann J."/>
            <person name="Weissenbach J."/>
            <person name="White D.D."/>
            <person name="White J.D."/>
            <person name="Wiley G.B."/>
            <person name="Wincker P."/>
            <person name="Xing Y."/>
            <person name="Yang L."/>
            <person name="Yao Z."/>
            <person name="Ying F."/>
            <person name="Zhai J."/>
            <person name="Zhou L."/>
            <person name="Zuber A."/>
            <person name="Denarie J."/>
            <person name="Dixon R.A."/>
            <person name="May G.D."/>
            <person name="Schwartz D.C."/>
            <person name="Rogers J."/>
            <person name="Quetier F."/>
            <person name="Town C.D."/>
            <person name="Roe B.A."/>
        </authorList>
    </citation>
    <scope>NUCLEOTIDE SEQUENCE [LARGE SCALE GENOMIC DNA]</scope>
    <source>
        <strain evidence="7">A17</strain>
        <strain evidence="9 10">cv. Jemalong A17</strain>
    </source>
</reference>
<keyword evidence="10" id="KW-1185">Reference proteome</keyword>
<dbReference type="PANTHER" id="PTHR31744">
    <property type="entry name" value="PROTEIN CUP-SHAPED COTYLEDON 2-RELATED"/>
    <property type="match status" value="1"/>
</dbReference>
<reference evidence="9" key="3">
    <citation type="submission" date="2015-04" db="UniProtKB">
        <authorList>
            <consortium name="EnsemblPlants"/>
        </authorList>
    </citation>
    <scope>IDENTIFICATION</scope>
    <source>
        <strain evidence="9">cv. Jemalong A17</strain>
    </source>
</reference>
<evidence type="ECO:0000256" key="3">
    <source>
        <dbReference type="ARBA" id="ARBA00023125"/>
    </source>
</evidence>
<dbReference type="ExpressionAtlas" id="G7KG95">
    <property type="expression patterns" value="differential"/>
</dbReference>
<evidence type="ECO:0000256" key="2">
    <source>
        <dbReference type="ARBA" id="ARBA00023015"/>
    </source>
</evidence>
<protein>
    <submittedName>
        <fullName evidence="7 8">Transcription factor</fullName>
    </submittedName>
</protein>
<dbReference type="PaxDb" id="3880-AES94223"/>
<reference evidence="7 10" key="2">
    <citation type="journal article" date="2014" name="BMC Genomics">
        <title>An improved genome release (version Mt4.0) for the model legume Medicago truncatula.</title>
        <authorList>
            <person name="Tang H."/>
            <person name="Krishnakumar V."/>
            <person name="Bidwell S."/>
            <person name="Rosen B."/>
            <person name="Chan A."/>
            <person name="Zhou S."/>
            <person name="Gentzbittel L."/>
            <person name="Childs K.L."/>
            <person name="Yandell M."/>
            <person name="Gundlach H."/>
            <person name="Mayer K.F."/>
            <person name="Schwartz D.C."/>
            <person name="Town C.D."/>
        </authorList>
    </citation>
    <scope>GENOME REANNOTATION</scope>
    <source>
        <strain evidence="9 10">cv. Jemalong A17</strain>
    </source>
</reference>
<evidence type="ECO:0000256" key="4">
    <source>
        <dbReference type="ARBA" id="ARBA00023163"/>
    </source>
</evidence>
<keyword evidence="4" id="KW-0804">Transcription</keyword>
<accession>G7KG95</accession>
<evidence type="ECO:0000313" key="7">
    <source>
        <dbReference type="EMBL" id="AES94223.2"/>
    </source>
</evidence>
<dbReference type="eggNOG" id="ENOG502QT6P">
    <property type="taxonomic scope" value="Eukaryota"/>
</dbReference>
<dbReference type="PROSITE" id="PS51005">
    <property type="entry name" value="NAC"/>
    <property type="match status" value="1"/>
</dbReference>
<evidence type="ECO:0000256" key="5">
    <source>
        <dbReference type="ARBA" id="ARBA00023242"/>
    </source>
</evidence>
<evidence type="ECO:0000313" key="11">
    <source>
        <dbReference type="Proteomes" id="UP000265566"/>
    </source>
</evidence>
<dbReference type="Pfam" id="PF02365">
    <property type="entry name" value="NAM"/>
    <property type="match status" value="1"/>
</dbReference>
<keyword evidence="3" id="KW-0238">DNA-binding</keyword>
<dbReference type="HOGENOM" id="CLU_035664_1_2_1"/>
<gene>
    <name evidence="9" type="primary">11435750</name>
    <name evidence="7" type="ordered locus">MTR_5g012080</name>
    <name evidence="8" type="ORF">MtrunA17_Chr5g0398971</name>
</gene>
<reference evidence="11" key="4">
    <citation type="journal article" date="2018" name="Nat. Plants">
        <title>Whole-genome landscape of Medicago truncatula symbiotic genes.</title>
        <authorList>
            <person name="Pecrix Y."/>
            <person name="Staton S.E."/>
            <person name="Sallet E."/>
            <person name="Lelandais-Briere C."/>
            <person name="Moreau S."/>
            <person name="Carrere S."/>
            <person name="Blein T."/>
            <person name="Jardinaud M.F."/>
            <person name="Latrasse D."/>
            <person name="Zouine M."/>
            <person name="Zahm M."/>
            <person name="Kreplak J."/>
            <person name="Mayjonade B."/>
            <person name="Satge C."/>
            <person name="Perez M."/>
            <person name="Cauet S."/>
            <person name="Marande W."/>
            <person name="Chantry-Darmon C."/>
            <person name="Lopez-Roques C."/>
            <person name="Bouchez O."/>
            <person name="Berard A."/>
            <person name="Debelle F."/>
            <person name="Munos S."/>
            <person name="Bendahmane A."/>
            <person name="Berges H."/>
            <person name="Niebel A."/>
            <person name="Buitink J."/>
            <person name="Frugier F."/>
            <person name="Benhamed M."/>
            <person name="Crespi M."/>
            <person name="Gouzy J."/>
            <person name="Gamas P."/>
        </authorList>
    </citation>
    <scope>NUCLEOTIDE SEQUENCE [LARGE SCALE GENOMIC DNA]</scope>
    <source>
        <strain evidence="11">cv. Jemalong A17</strain>
    </source>
</reference>
<proteinExistence type="predicted"/>
<dbReference type="KEGG" id="mtr:11435750"/>
<dbReference type="EMBL" id="PSQE01000005">
    <property type="protein sequence ID" value="RHN53727.1"/>
    <property type="molecule type" value="Genomic_DNA"/>
</dbReference>
<comment type="subcellular location">
    <subcellularLocation>
        <location evidence="1">Nucleus</location>
    </subcellularLocation>
</comment>
<evidence type="ECO:0000256" key="1">
    <source>
        <dbReference type="ARBA" id="ARBA00004123"/>
    </source>
</evidence>
<evidence type="ECO:0000259" key="6">
    <source>
        <dbReference type="PROSITE" id="PS51005"/>
    </source>
</evidence>
<evidence type="ECO:0000313" key="10">
    <source>
        <dbReference type="Proteomes" id="UP000002051"/>
    </source>
</evidence>
<dbReference type="Proteomes" id="UP000265566">
    <property type="component" value="Chromosome 5"/>
</dbReference>
<reference evidence="8" key="5">
    <citation type="journal article" date="2018" name="Nat. Plants">
        <title>Whole-genome landscape of Medicago truncatula symbiotic genes.</title>
        <authorList>
            <person name="Pecrix Y."/>
            <person name="Gamas P."/>
            <person name="Carrere S."/>
        </authorList>
    </citation>
    <scope>NUCLEOTIDE SEQUENCE</scope>
    <source>
        <tissue evidence="8">Leaves</tissue>
    </source>
</reference>
<dbReference type="Gramene" id="rna28666">
    <property type="protein sequence ID" value="RHN53727.1"/>
    <property type="gene ID" value="gene28666"/>
</dbReference>
<dbReference type="Gene3D" id="2.170.150.80">
    <property type="entry name" value="NAC domain"/>
    <property type="match status" value="1"/>
</dbReference>
<feature type="domain" description="NAC" evidence="6">
    <location>
        <begin position="7"/>
        <end position="158"/>
    </location>
</feature>